<comment type="caution">
    <text evidence="2">The sequence shown here is derived from an EMBL/GenBank/DDBJ whole genome shotgun (WGS) entry which is preliminary data.</text>
</comment>
<dbReference type="Proteomes" id="UP001597468">
    <property type="component" value="Unassembled WGS sequence"/>
</dbReference>
<keyword evidence="1" id="KW-0802">TPR repeat</keyword>
<dbReference type="InterPro" id="IPR011990">
    <property type="entry name" value="TPR-like_helical_dom_sf"/>
</dbReference>
<name>A0ABW5IX40_9FLAO</name>
<keyword evidence="3" id="KW-1185">Reference proteome</keyword>
<sequence length="430" mass="49760">MFNKFYLSLSFLILVLASCDKVPDQVTQKEDYEKFLQEDAALTVEKIKSDHDFWEEKLTKEPSQFPYLLQLASAQSQMFKVTGEIEHLTRAEKNLLAANQKTGYKNASYLKSLARNYISQHRFSEALSLLNSAEAIGEKINGTHKMLFDVHMEIGNYEAAEAYLTKIEDRSDFDFLLRYAKWSDHQGDLSTAITYMEKATEKAEMANLKGLKQWSYTNLADFFGHNGEIERSYEHYLKALELDPNDAYAKKGIAWIVYSHERNPKEALRILNSVTKQFQSPDYYLLKAEIAEYMNDSSSKKQNLENYFTAVSDENYGVMYNTSSAILYAEEFSRTREAMNLAQMEISERPTPQSYDLLAWTYYNEGDYKRALKIAEEHVAGKTYEPEALFHLAKIYKATGKTKEARVLKKELMESIYELGPVTEQEIRRI</sequence>
<evidence type="ECO:0000256" key="1">
    <source>
        <dbReference type="PROSITE-ProRule" id="PRU00339"/>
    </source>
</evidence>
<dbReference type="RefSeq" id="WP_380749876.1">
    <property type="nucleotide sequence ID" value="NZ_JBHULT010000006.1"/>
</dbReference>
<protein>
    <submittedName>
        <fullName evidence="2">Tetratricopeptide repeat protein</fullName>
    </submittedName>
</protein>
<dbReference type="EMBL" id="JBHULT010000006">
    <property type="protein sequence ID" value="MFD2517533.1"/>
    <property type="molecule type" value="Genomic_DNA"/>
</dbReference>
<gene>
    <name evidence="2" type="ORF">ACFSTG_06480</name>
</gene>
<feature type="repeat" description="TPR" evidence="1">
    <location>
        <begin position="213"/>
        <end position="246"/>
    </location>
</feature>
<dbReference type="Pfam" id="PF13181">
    <property type="entry name" value="TPR_8"/>
    <property type="match status" value="1"/>
</dbReference>
<proteinExistence type="predicted"/>
<dbReference type="SMART" id="SM00028">
    <property type="entry name" value="TPR"/>
    <property type="match status" value="3"/>
</dbReference>
<dbReference type="Pfam" id="PF12895">
    <property type="entry name" value="ANAPC3"/>
    <property type="match status" value="1"/>
</dbReference>
<dbReference type="InterPro" id="IPR019734">
    <property type="entry name" value="TPR_rpt"/>
</dbReference>
<dbReference type="Pfam" id="PF13432">
    <property type="entry name" value="TPR_16"/>
    <property type="match status" value="1"/>
</dbReference>
<dbReference type="Gene3D" id="1.25.40.10">
    <property type="entry name" value="Tetratricopeptide repeat domain"/>
    <property type="match status" value="3"/>
</dbReference>
<dbReference type="SUPFAM" id="SSF48452">
    <property type="entry name" value="TPR-like"/>
    <property type="match status" value="1"/>
</dbReference>
<accession>A0ABW5IX40</accession>
<reference evidence="3" key="1">
    <citation type="journal article" date="2019" name="Int. J. Syst. Evol. Microbiol.">
        <title>The Global Catalogue of Microorganisms (GCM) 10K type strain sequencing project: providing services to taxonomists for standard genome sequencing and annotation.</title>
        <authorList>
            <consortium name="The Broad Institute Genomics Platform"/>
            <consortium name="The Broad Institute Genome Sequencing Center for Infectious Disease"/>
            <person name="Wu L."/>
            <person name="Ma J."/>
        </authorList>
    </citation>
    <scope>NUCLEOTIDE SEQUENCE [LARGE SCALE GENOMIC DNA]</scope>
    <source>
        <strain evidence="3">KCTC 42585</strain>
    </source>
</reference>
<organism evidence="2 3">
    <name type="scientific">Salinimicrobium flavum</name>
    <dbReference type="NCBI Taxonomy" id="1737065"/>
    <lineage>
        <taxon>Bacteria</taxon>
        <taxon>Pseudomonadati</taxon>
        <taxon>Bacteroidota</taxon>
        <taxon>Flavobacteriia</taxon>
        <taxon>Flavobacteriales</taxon>
        <taxon>Flavobacteriaceae</taxon>
        <taxon>Salinimicrobium</taxon>
    </lineage>
</organism>
<dbReference type="PROSITE" id="PS50005">
    <property type="entry name" value="TPR"/>
    <property type="match status" value="1"/>
</dbReference>
<evidence type="ECO:0000313" key="2">
    <source>
        <dbReference type="EMBL" id="MFD2517533.1"/>
    </source>
</evidence>
<dbReference type="PROSITE" id="PS51257">
    <property type="entry name" value="PROKAR_LIPOPROTEIN"/>
    <property type="match status" value="1"/>
</dbReference>
<evidence type="ECO:0000313" key="3">
    <source>
        <dbReference type="Proteomes" id="UP001597468"/>
    </source>
</evidence>